<name>A0A0S4XQ87_9BACT</name>
<dbReference type="EMBL" id="FAXN01000072">
    <property type="protein sequence ID" value="CUV66254.1"/>
    <property type="molecule type" value="Genomic_DNA"/>
</dbReference>
<dbReference type="InterPro" id="IPR011990">
    <property type="entry name" value="TPR-like_helical_dom_sf"/>
</dbReference>
<keyword evidence="2 3" id="KW-0802">TPR repeat</keyword>
<feature type="signal peptide" evidence="4">
    <location>
        <begin position="1"/>
        <end position="19"/>
    </location>
</feature>
<dbReference type="Pfam" id="PF13181">
    <property type="entry name" value="TPR_8"/>
    <property type="match status" value="1"/>
</dbReference>
<accession>A0A0S4XQ87</accession>
<dbReference type="PROSITE" id="PS50005">
    <property type="entry name" value="TPR"/>
    <property type="match status" value="2"/>
</dbReference>
<dbReference type="PANTHER" id="PTHR44858:SF1">
    <property type="entry name" value="UDP-N-ACETYLGLUCOSAMINE--PEPTIDE N-ACETYLGLUCOSAMINYLTRANSFERASE SPINDLY-RELATED"/>
    <property type="match status" value="1"/>
</dbReference>
<gene>
    <name evidence="5" type="ORF">BN3087_690002</name>
</gene>
<protein>
    <submittedName>
        <fullName evidence="5">Uncharacterized protein</fullName>
    </submittedName>
</protein>
<feature type="repeat" description="TPR" evidence="3">
    <location>
        <begin position="85"/>
        <end position="118"/>
    </location>
</feature>
<keyword evidence="4" id="KW-0732">Signal</keyword>
<evidence type="ECO:0000256" key="1">
    <source>
        <dbReference type="ARBA" id="ARBA00022737"/>
    </source>
</evidence>
<dbReference type="Gene3D" id="1.25.40.10">
    <property type="entry name" value="Tetratricopeptide repeat domain"/>
    <property type="match status" value="2"/>
</dbReference>
<proteinExistence type="predicted"/>
<keyword evidence="1" id="KW-0677">Repeat</keyword>
<evidence type="ECO:0000313" key="5">
    <source>
        <dbReference type="EMBL" id="CUV66254.1"/>
    </source>
</evidence>
<feature type="chain" id="PRO_5006629901" evidence="4">
    <location>
        <begin position="20"/>
        <end position="162"/>
    </location>
</feature>
<dbReference type="PANTHER" id="PTHR44858">
    <property type="entry name" value="TETRATRICOPEPTIDE REPEAT PROTEIN 6"/>
    <property type="match status" value="1"/>
</dbReference>
<organism evidence="5">
    <name type="scientific">Sulfurovum sp. enrichment culture clone C5</name>
    <dbReference type="NCBI Taxonomy" id="497650"/>
    <lineage>
        <taxon>Bacteria</taxon>
        <taxon>Pseudomonadati</taxon>
        <taxon>Campylobacterota</taxon>
        <taxon>Epsilonproteobacteria</taxon>
        <taxon>Campylobacterales</taxon>
        <taxon>Sulfurovaceae</taxon>
        <taxon>Sulfurovum</taxon>
        <taxon>environmental samples</taxon>
    </lineage>
</organism>
<feature type="repeat" description="TPR" evidence="3">
    <location>
        <begin position="51"/>
        <end position="84"/>
    </location>
</feature>
<dbReference type="Pfam" id="PF00515">
    <property type="entry name" value="TPR_1"/>
    <property type="match status" value="2"/>
</dbReference>
<reference evidence="5" key="1">
    <citation type="submission" date="2015-11" db="EMBL/GenBank/DDBJ databases">
        <authorList>
            <person name="Zhang Y."/>
            <person name="Guo Z."/>
        </authorList>
    </citation>
    <scope>NUCLEOTIDE SEQUENCE</scope>
    <source>
        <strain evidence="5">BN30871</strain>
    </source>
</reference>
<evidence type="ECO:0000256" key="3">
    <source>
        <dbReference type="PROSITE-ProRule" id="PRU00339"/>
    </source>
</evidence>
<dbReference type="InterPro" id="IPR050498">
    <property type="entry name" value="Ycf3"/>
</dbReference>
<evidence type="ECO:0000256" key="2">
    <source>
        <dbReference type="ARBA" id="ARBA00022803"/>
    </source>
</evidence>
<evidence type="ECO:0000256" key="4">
    <source>
        <dbReference type="SAM" id="SignalP"/>
    </source>
</evidence>
<dbReference type="SUPFAM" id="SSF48452">
    <property type="entry name" value="TPR-like"/>
    <property type="match status" value="1"/>
</dbReference>
<sequence length="162" mass="18877">MKKIFLLVLVLLAQIYANSFDDGYYWQNIKKDDKKAIKYYTKAIAKGEDLQDAYYNRGLSYYHLKQYKLAIADYGKSIEINPNDNDAYYNRALSYDMLGNTPLAIADYQQTIKINPKDKDAYHNLGLIYIDQKRYKEAKELAKTNCDMGDCELSDLIKKEGY</sequence>
<dbReference type="SMART" id="SM00028">
    <property type="entry name" value="TPR"/>
    <property type="match status" value="2"/>
</dbReference>
<dbReference type="InterPro" id="IPR019734">
    <property type="entry name" value="TPR_rpt"/>
</dbReference>
<dbReference type="PROSITE" id="PS50293">
    <property type="entry name" value="TPR_REGION"/>
    <property type="match status" value="1"/>
</dbReference>
<dbReference type="AlphaFoldDB" id="A0A0S4XQ87"/>